<dbReference type="STRING" id="1314781.A0A165J2M0"/>
<feature type="compositionally biased region" description="Basic and acidic residues" evidence="1">
    <location>
        <begin position="207"/>
        <end position="216"/>
    </location>
</feature>
<feature type="compositionally biased region" description="Low complexity" evidence="1">
    <location>
        <begin position="121"/>
        <end position="136"/>
    </location>
</feature>
<feature type="region of interest" description="Disordered" evidence="1">
    <location>
        <begin position="198"/>
        <end position="252"/>
    </location>
</feature>
<proteinExistence type="predicted"/>
<reference evidence="2 3" key="1">
    <citation type="journal article" date="2016" name="Mol. Biol. Evol.">
        <title>Comparative Genomics of Early-Diverging Mushroom-Forming Fungi Provides Insights into the Origins of Lignocellulose Decay Capabilities.</title>
        <authorList>
            <person name="Nagy L.G."/>
            <person name="Riley R."/>
            <person name="Tritt A."/>
            <person name="Adam C."/>
            <person name="Daum C."/>
            <person name="Floudas D."/>
            <person name="Sun H."/>
            <person name="Yadav J.S."/>
            <person name="Pangilinan J."/>
            <person name="Larsson K.H."/>
            <person name="Matsuura K."/>
            <person name="Barry K."/>
            <person name="Labutti K."/>
            <person name="Kuo R."/>
            <person name="Ohm R.A."/>
            <person name="Bhattacharya S.S."/>
            <person name="Shirouzu T."/>
            <person name="Yoshinaga Y."/>
            <person name="Martin F.M."/>
            <person name="Grigoriev I.V."/>
            <person name="Hibbett D.S."/>
        </authorList>
    </citation>
    <scope>NUCLEOTIDE SEQUENCE [LARGE SCALE GENOMIC DNA]</scope>
    <source>
        <strain evidence="2 3">HHB12029</strain>
    </source>
</reference>
<name>A0A165J2M0_EXIGL</name>
<evidence type="ECO:0000313" key="3">
    <source>
        <dbReference type="Proteomes" id="UP000077266"/>
    </source>
</evidence>
<dbReference type="AlphaFoldDB" id="A0A165J2M0"/>
<organism evidence="2 3">
    <name type="scientific">Exidia glandulosa HHB12029</name>
    <dbReference type="NCBI Taxonomy" id="1314781"/>
    <lineage>
        <taxon>Eukaryota</taxon>
        <taxon>Fungi</taxon>
        <taxon>Dikarya</taxon>
        <taxon>Basidiomycota</taxon>
        <taxon>Agaricomycotina</taxon>
        <taxon>Agaricomycetes</taxon>
        <taxon>Auriculariales</taxon>
        <taxon>Exidiaceae</taxon>
        <taxon>Exidia</taxon>
    </lineage>
</organism>
<feature type="region of interest" description="Disordered" evidence="1">
    <location>
        <begin position="1"/>
        <end position="51"/>
    </location>
</feature>
<evidence type="ECO:0000313" key="2">
    <source>
        <dbReference type="EMBL" id="KZV94241.1"/>
    </source>
</evidence>
<keyword evidence="3" id="KW-1185">Reference proteome</keyword>
<dbReference type="PANTHER" id="PTHR12398:SF20">
    <property type="entry name" value="PROTEIN PHOSPHATASE 1 REGULATORY INHIBITOR SUBUNIT 2"/>
    <property type="match status" value="1"/>
</dbReference>
<dbReference type="Pfam" id="PF04979">
    <property type="entry name" value="IPP-2"/>
    <property type="match status" value="1"/>
</dbReference>
<feature type="compositionally biased region" description="Low complexity" evidence="1">
    <location>
        <begin position="99"/>
        <end position="109"/>
    </location>
</feature>
<feature type="compositionally biased region" description="Acidic residues" evidence="1">
    <location>
        <begin position="217"/>
        <end position="228"/>
    </location>
</feature>
<gene>
    <name evidence="2" type="ORF">EXIGLDRAFT_835118</name>
</gene>
<dbReference type="EMBL" id="KV425976">
    <property type="protein sequence ID" value="KZV94241.1"/>
    <property type="molecule type" value="Genomic_DNA"/>
</dbReference>
<dbReference type="Gene3D" id="6.10.250.1050">
    <property type="match status" value="2"/>
</dbReference>
<dbReference type="InParanoid" id="A0A165J2M0"/>
<evidence type="ECO:0008006" key="4">
    <source>
        <dbReference type="Google" id="ProtNLM"/>
    </source>
</evidence>
<dbReference type="InterPro" id="IPR007062">
    <property type="entry name" value="PPI-2"/>
</dbReference>
<feature type="region of interest" description="Disordered" evidence="1">
    <location>
        <begin position="92"/>
        <end position="142"/>
    </location>
</feature>
<protein>
    <recommendedName>
        <fullName evidence="4">Protein phosphatase inhibitor 2 (IPP-2)</fullName>
    </recommendedName>
</protein>
<dbReference type="OrthoDB" id="551302at2759"/>
<dbReference type="Proteomes" id="UP000077266">
    <property type="component" value="Unassembled WGS sequence"/>
</dbReference>
<dbReference type="GO" id="GO:0009966">
    <property type="term" value="P:regulation of signal transduction"/>
    <property type="evidence" value="ECO:0007669"/>
    <property type="project" value="InterPro"/>
</dbReference>
<feature type="compositionally biased region" description="Low complexity" evidence="1">
    <location>
        <begin position="29"/>
        <end position="42"/>
    </location>
</feature>
<sequence>MTEVEHPVRPPPPHRSTSGSRPKGILKNASAATPQTEAPAPTGQHLTWDEENLALTEIQKDSLMKITEPKTPYVRYNALTDEVENLGDIPAFILEPRSRTPSTPASPTSDGLPDVGGGRRPSGSNSGTSSRSTSFSLPAETLGGIRGSVGVVAVGGEIEEDEEEMTPEAAAKHAAFVRARGRHYSNEAEAMKLAQRLMAQDDDDVDGHDVAPAHDTDADETMDDDVEDSSSRIPPVPPIPAVPKLNGRMHHQ</sequence>
<accession>A0A165J2M0</accession>
<evidence type="ECO:0000256" key="1">
    <source>
        <dbReference type="SAM" id="MobiDB-lite"/>
    </source>
</evidence>
<dbReference type="GO" id="GO:0004864">
    <property type="term" value="F:protein phosphatase inhibitor activity"/>
    <property type="evidence" value="ECO:0007669"/>
    <property type="project" value="InterPro"/>
</dbReference>
<dbReference type="PANTHER" id="PTHR12398">
    <property type="entry name" value="PROTEIN PHOSPHATASE INHIBITOR"/>
    <property type="match status" value="1"/>
</dbReference>